<feature type="compositionally biased region" description="Basic residues" evidence="3">
    <location>
        <begin position="104"/>
        <end position="113"/>
    </location>
</feature>
<proteinExistence type="inferred from homology"/>
<comment type="subcellular location">
    <subcellularLocation>
        <location evidence="2">Nucleus</location>
    </subcellularLocation>
</comment>
<dbReference type="GO" id="GO:0008541">
    <property type="term" value="C:proteasome regulatory particle, lid subcomplex"/>
    <property type="evidence" value="ECO:0007669"/>
    <property type="project" value="UniProtKB-UniRule"/>
</dbReference>
<evidence type="ECO:0000256" key="2">
    <source>
        <dbReference type="RuleBase" id="RU369057"/>
    </source>
</evidence>
<sequence length="209" mass="23609">MSPRRVRGGAIAMSPIGASCLRAETARGDARGRVLSRGVVCPRREDAFPRPAFLSTVVFSDRPMSSSSISSRRRRPRTSLHRANARADEDGGRKERRAEEGRRGRPRVRRRVRGVRERRCAPPGEPASTSRARARSDLKKSAPAARSHLLRAHQNLSPLAPFVVAEWANEDEDAEDVQQWEEDWDDSDANDDFTKQLRAELDRFEQTKQ</sequence>
<evidence type="ECO:0000256" key="1">
    <source>
        <dbReference type="ARBA" id="ARBA00034491"/>
    </source>
</evidence>
<dbReference type="GO" id="GO:0005634">
    <property type="term" value="C:nucleus"/>
    <property type="evidence" value="ECO:0007669"/>
    <property type="project" value="UniProtKB-SubCell"/>
</dbReference>
<dbReference type="EMBL" id="GG663740">
    <property type="protein sequence ID" value="EEH56616.1"/>
    <property type="molecule type" value="Genomic_DNA"/>
</dbReference>
<dbReference type="AlphaFoldDB" id="C1MUE9"/>
<keyword evidence="5" id="KW-1185">Reference proteome</keyword>
<dbReference type="GeneID" id="9684924"/>
<dbReference type="PROSITE" id="PS51257">
    <property type="entry name" value="PROKAR_LIPOPROTEIN"/>
    <property type="match status" value="1"/>
</dbReference>
<keyword evidence="2" id="KW-0647">Proteasome</keyword>
<dbReference type="InterPro" id="IPR007834">
    <property type="entry name" value="DSS1_SEM1"/>
</dbReference>
<feature type="compositionally biased region" description="Basic residues" evidence="3">
    <location>
        <begin position="71"/>
        <end position="84"/>
    </location>
</feature>
<feature type="region of interest" description="Disordered" evidence="3">
    <location>
        <begin position="170"/>
        <end position="191"/>
    </location>
</feature>
<comment type="function">
    <text evidence="2">Component of the 26S proteasome, a multiprotein complex involved in the ATP-dependent degradation of ubiquitinated proteins.</text>
</comment>
<feature type="compositionally biased region" description="Basic and acidic residues" evidence="3">
    <location>
        <begin position="85"/>
        <end position="103"/>
    </location>
</feature>
<evidence type="ECO:0000313" key="5">
    <source>
        <dbReference type="Proteomes" id="UP000001876"/>
    </source>
</evidence>
<dbReference type="RefSeq" id="XP_003059484.1">
    <property type="nucleotide sequence ID" value="XM_003059438.1"/>
</dbReference>
<evidence type="ECO:0000256" key="3">
    <source>
        <dbReference type="SAM" id="MobiDB-lite"/>
    </source>
</evidence>
<feature type="region of interest" description="Disordered" evidence="3">
    <location>
        <begin position="62"/>
        <end position="144"/>
    </location>
</feature>
<organism evidence="5">
    <name type="scientific">Micromonas pusilla (strain CCMP1545)</name>
    <name type="common">Picoplanktonic green alga</name>
    <dbReference type="NCBI Taxonomy" id="564608"/>
    <lineage>
        <taxon>Eukaryota</taxon>
        <taxon>Viridiplantae</taxon>
        <taxon>Chlorophyta</taxon>
        <taxon>Mamiellophyceae</taxon>
        <taxon>Mamiellales</taxon>
        <taxon>Mamiellaceae</taxon>
        <taxon>Micromonas</taxon>
    </lineage>
</organism>
<gene>
    <name evidence="4" type="ORF">MICPUCDRAFT_69546</name>
</gene>
<dbReference type="Pfam" id="PF05160">
    <property type="entry name" value="DSS1_SEM1"/>
    <property type="match status" value="1"/>
</dbReference>
<accession>C1MUE9</accession>
<evidence type="ECO:0000313" key="4">
    <source>
        <dbReference type="EMBL" id="EEH56616.1"/>
    </source>
</evidence>
<dbReference type="SMART" id="SM01385">
    <property type="entry name" value="DSS1_SEM1"/>
    <property type="match status" value="1"/>
</dbReference>
<keyword evidence="2" id="KW-0539">Nucleus</keyword>
<dbReference type="GO" id="GO:0043248">
    <property type="term" value="P:proteasome assembly"/>
    <property type="evidence" value="ECO:0007669"/>
    <property type="project" value="UniProtKB-UniRule"/>
</dbReference>
<protein>
    <recommendedName>
        <fullName evidence="2">26S proteasome complex subunit SEM1</fullName>
    </recommendedName>
</protein>
<reference evidence="4 5" key="1">
    <citation type="journal article" date="2009" name="Science">
        <title>Green evolution and dynamic adaptations revealed by genomes of the marine picoeukaryotes Micromonas.</title>
        <authorList>
            <person name="Worden A.Z."/>
            <person name="Lee J.H."/>
            <person name="Mock T."/>
            <person name="Rouze P."/>
            <person name="Simmons M.P."/>
            <person name="Aerts A.L."/>
            <person name="Allen A.E."/>
            <person name="Cuvelier M.L."/>
            <person name="Derelle E."/>
            <person name="Everett M.V."/>
            <person name="Foulon E."/>
            <person name="Grimwood J."/>
            <person name="Gundlach H."/>
            <person name="Henrissat B."/>
            <person name="Napoli C."/>
            <person name="McDonald S.M."/>
            <person name="Parker M.S."/>
            <person name="Rombauts S."/>
            <person name="Salamov A."/>
            <person name="Von Dassow P."/>
            <person name="Badger J.H."/>
            <person name="Coutinho P.M."/>
            <person name="Demir E."/>
            <person name="Dubchak I."/>
            <person name="Gentemann C."/>
            <person name="Eikrem W."/>
            <person name="Gready J.E."/>
            <person name="John U."/>
            <person name="Lanier W."/>
            <person name="Lindquist E.A."/>
            <person name="Lucas S."/>
            <person name="Mayer K.F."/>
            <person name="Moreau H."/>
            <person name="Not F."/>
            <person name="Otillar R."/>
            <person name="Panaud O."/>
            <person name="Pangilinan J."/>
            <person name="Paulsen I."/>
            <person name="Piegu B."/>
            <person name="Poliakov A."/>
            <person name="Robbens S."/>
            <person name="Schmutz J."/>
            <person name="Toulza E."/>
            <person name="Wyss T."/>
            <person name="Zelensky A."/>
            <person name="Zhou K."/>
            <person name="Armbrust E.V."/>
            <person name="Bhattacharya D."/>
            <person name="Goodenough U.W."/>
            <person name="Van de Peer Y."/>
            <person name="Grigoriev I.V."/>
        </authorList>
    </citation>
    <scope>NUCLEOTIDE SEQUENCE [LARGE SCALE GENOMIC DNA]</scope>
    <source>
        <strain evidence="4 5">CCMP1545</strain>
    </source>
</reference>
<comment type="similarity">
    <text evidence="1 2">Belongs to the DSS1/SEM1 family.</text>
</comment>
<dbReference type="GO" id="GO:0006406">
    <property type="term" value="P:mRNA export from nucleus"/>
    <property type="evidence" value="ECO:0007669"/>
    <property type="project" value="UniProtKB-UniRule"/>
</dbReference>
<dbReference type="Proteomes" id="UP000001876">
    <property type="component" value="Unassembled WGS sequence"/>
</dbReference>
<dbReference type="KEGG" id="mpp:MICPUCDRAFT_69546"/>
<name>C1MUE9_MICPC</name>